<name>A0ABN7WW04_GIGMA</name>
<evidence type="ECO:0000313" key="2">
    <source>
        <dbReference type="Proteomes" id="UP000789901"/>
    </source>
</evidence>
<proteinExistence type="predicted"/>
<feature type="non-terminal residue" evidence="1">
    <location>
        <position position="61"/>
    </location>
</feature>
<dbReference type="Proteomes" id="UP000789901">
    <property type="component" value="Unassembled WGS sequence"/>
</dbReference>
<accession>A0ABN7WW04</accession>
<protein>
    <submittedName>
        <fullName evidence="1">1921_t:CDS:1</fullName>
    </submittedName>
</protein>
<comment type="caution">
    <text evidence="1">The sequence shown here is derived from an EMBL/GenBank/DDBJ whole genome shotgun (WGS) entry which is preliminary data.</text>
</comment>
<feature type="non-terminal residue" evidence="1">
    <location>
        <position position="1"/>
    </location>
</feature>
<organism evidence="1 2">
    <name type="scientific">Gigaspora margarita</name>
    <dbReference type="NCBI Taxonomy" id="4874"/>
    <lineage>
        <taxon>Eukaryota</taxon>
        <taxon>Fungi</taxon>
        <taxon>Fungi incertae sedis</taxon>
        <taxon>Mucoromycota</taxon>
        <taxon>Glomeromycotina</taxon>
        <taxon>Glomeromycetes</taxon>
        <taxon>Diversisporales</taxon>
        <taxon>Gigasporaceae</taxon>
        <taxon>Gigaspora</taxon>
    </lineage>
</organism>
<sequence>QYGRIIIYGGAGITGIQVQPDVAVLDVNTTPYAWKAITDKTSQLLVYHFATLCGIYMIVTF</sequence>
<keyword evidence="2" id="KW-1185">Reference proteome</keyword>
<reference evidence="1 2" key="1">
    <citation type="submission" date="2021-06" db="EMBL/GenBank/DDBJ databases">
        <authorList>
            <person name="Kallberg Y."/>
            <person name="Tangrot J."/>
            <person name="Rosling A."/>
        </authorList>
    </citation>
    <scope>NUCLEOTIDE SEQUENCE [LARGE SCALE GENOMIC DNA]</scope>
    <source>
        <strain evidence="1 2">120-4 pot B 10/14</strain>
    </source>
</reference>
<gene>
    <name evidence="1" type="ORF">GMARGA_LOCUS35788</name>
</gene>
<evidence type="ECO:0000313" key="1">
    <source>
        <dbReference type="EMBL" id="CAG8842063.1"/>
    </source>
</evidence>
<dbReference type="EMBL" id="CAJVQB010067798">
    <property type="protein sequence ID" value="CAG8842063.1"/>
    <property type="molecule type" value="Genomic_DNA"/>
</dbReference>